<feature type="region of interest" description="Disordered" evidence="2">
    <location>
        <begin position="439"/>
        <end position="460"/>
    </location>
</feature>
<dbReference type="InterPro" id="IPR036259">
    <property type="entry name" value="MFS_trans_sf"/>
</dbReference>
<feature type="transmembrane region" description="Helical" evidence="3">
    <location>
        <begin position="32"/>
        <end position="50"/>
    </location>
</feature>
<evidence type="ECO:0000313" key="5">
    <source>
        <dbReference type="EMBL" id="KAK5086218.1"/>
    </source>
</evidence>
<dbReference type="Gene3D" id="1.20.1250.20">
    <property type="entry name" value="MFS general substrate transporter like domains"/>
    <property type="match status" value="1"/>
</dbReference>
<evidence type="ECO:0000256" key="1">
    <source>
        <dbReference type="ARBA" id="ARBA00004141"/>
    </source>
</evidence>
<accession>A0ABR0K4H7</accession>
<feature type="compositionally biased region" description="Basic and acidic residues" evidence="2">
    <location>
        <begin position="444"/>
        <end position="460"/>
    </location>
</feature>
<keyword evidence="3" id="KW-0472">Membrane</keyword>
<feature type="compositionally biased region" description="Basic and acidic residues" evidence="2">
    <location>
        <begin position="219"/>
        <end position="249"/>
    </location>
</feature>
<feature type="transmembrane region" description="Helical" evidence="3">
    <location>
        <begin position="267"/>
        <end position="293"/>
    </location>
</feature>
<comment type="subcellular location">
    <subcellularLocation>
        <location evidence="1">Membrane</location>
        <topology evidence="1">Multi-pass membrane protein</topology>
    </subcellularLocation>
</comment>
<dbReference type="InterPro" id="IPR020846">
    <property type="entry name" value="MFS_dom"/>
</dbReference>
<feature type="domain" description="Major facilitator superfamily (MFS) profile" evidence="4">
    <location>
        <begin position="1"/>
        <end position="447"/>
    </location>
</feature>
<dbReference type="Proteomes" id="UP001345013">
    <property type="component" value="Unassembled WGS sequence"/>
</dbReference>
<dbReference type="PANTHER" id="PTHR23520">
    <property type="entry name" value="TRANSPORTER, PUTATIVE (AFU_ORTHOLOGUE AFUA_3G04000)-RELATED"/>
    <property type="match status" value="1"/>
</dbReference>
<evidence type="ECO:0000259" key="4">
    <source>
        <dbReference type="PROSITE" id="PS50850"/>
    </source>
</evidence>
<feature type="transmembrane region" description="Helical" evidence="3">
    <location>
        <begin position="190"/>
        <end position="212"/>
    </location>
</feature>
<gene>
    <name evidence="5" type="ORF">LTR24_006936</name>
</gene>
<evidence type="ECO:0000256" key="3">
    <source>
        <dbReference type="SAM" id="Phobius"/>
    </source>
</evidence>
<feature type="region of interest" description="Disordered" evidence="2">
    <location>
        <begin position="219"/>
        <end position="258"/>
    </location>
</feature>
<comment type="caution">
    <text evidence="5">The sequence shown here is derived from an EMBL/GenBank/DDBJ whole genome shotgun (WGS) entry which is preliminary data.</text>
</comment>
<evidence type="ECO:0000256" key="2">
    <source>
        <dbReference type="SAM" id="MobiDB-lite"/>
    </source>
</evidence>
<dbReference type="PANTHER" id="PTHR23520:SF5">
    <property type="entry name" value="TRANSPORTER, PUTATIVE (AFU_ORTHOLOGUE AFUA_3G04000)-RELATED"/>
    <property type="match status" value="1"/>
</dbReference>
<dbReference type="Pfam" id="PF07690">
    <property type="entry name" value="MFS_1"/>
    <property type="match status" value="1"/>
</dbReference>
<dbReference type="SUPFAM" id="SSF103473">
    <property type="entry name" value="MFS general substrate transporter"/>
    <property type="match status" value="1"/>
</dbReference>
<keyword evidence="3" id="KW-0812">Transmembrane</keyword>
<name>A0ABR0K4H7_9EURO</name>
<dbReference type="PROSITE" id="PS50850">
    <property type="entry name" value="MFS"/>
    <property type="match status" value="1"/>
</dbReference>
<reference evidence="5 6" key="1">
    <citation type="submission" date="2023-08" db="EMBL/GenBank/DDBJ databases">
        <title>Black Yeasts Isolated from many extreme environments.</title>
        <authorList>
            <person name="Coleine C."/>
            <person name="Stajich J.E."/>
            <person name="Selbmann L."/>
        </authorList>
    </citation>
    <scope>NUCLEOTIDE SEQUENCE [LARGE SCALE GENOMIC DNA]</scope>
    <source>
        <strain evidence="5 6">CCFEE 5885</strain>
    </source>
</reference>
<organism evidence="5 6">
    <name type="scientific">Lithohypha guttulata</name>
    <dbReference type="NCBI Taxonomy" id="1690604"/>
    <lineage>
        <taxon>Eukaryota</taxon>
        <taxon>Fungi</taxon>
        <taxon>Dikarya</taxon>
        <taxon>Ascomycota</taxon>
        <taxon>Pezizomycotina</taxon>
        <taxon>Eurotiomycetes</taxon>
        <taxon>Chaetothyriomycetidae</taxon>
        <taxon>Chaetothyriales</taxon>
        <taxon>Trichomeriaceae</taxon>
        <taxon>Lithohypha</taxon>
    </lineage>
</organism>
<evidence type="ECO:0000313" key="6">
    <source>
        <dbReference type="Proteomes" id="UP001345013"/>
    </source>
</evidence>
<keyword evidence="6" id="KW-1185">Reference proteome</keyword>
<feature type="transmembrane region" description="Helical" evidence="3">
    <location>
        <begin position="305"/>
        <end position="323"/>
    </location>
</feature>
<feature type="transmembrane region" description="Helical" evidence="3">
    <location>
        <begin position="343"/>
        <end position="365"/>
    </location>
</feature>
<feature type="transmembrane region" description="Helical" evidence="3">
    <location>
        <begin position="89"/>
        <end position="114"/>
    </location>
</feature>
<feature type="transmembrane region" description="Helical" evidence="3">
    <location>
        <begin position="62"/>
        <end position="82"/>
    </location>
</feature>
<proteinExistence type="predicted"/>
<feature type="transmembrane region" description="Helical" evidence="3">
    <location>
        <begin position="153"/>
        <end position="178"/>
    </location>
</feature>
<keyword evidence="3" id="KW-1133">Transmembrane helix</keyword>
<sequence length="460" mass="49612">MVTVLTKAYHEVGLKAFVESPRDVKVLCLQRFVRLAAYGASTLILVLYLVDLGNTVDKTGLFMTLTLVGDVVISLILTLVADKLGRRRLLAVGSLLMAASGVVFAITGNFWILLLASMVGVISPSGNEIGPFKAIEESIVSQLTPSMDRSSMLAWYTLHGTAGVAVGTISCGWVVRVLQNKNDWEPVQTYRLIYAAYAAMGILKFCMCLALSKACELEPPKTPSHPDNDERQPLLANGHDERQPGRESQKSMVRSLQPSLSTETRSLILKLGVLFAMDSLASGLSPASWVIYFFHSKFGLEENKLGSLFFVTNIVSSASNLVASSLARRIGLVKTMVFTHAPASIALALLPVPGNVVIAMALLLFRASTNSMDQAPRQAFLAAAVLPAERTSVMGIINVIKTMSQSVGPVITGRLAGSGKFWVAFVLAGYQTVEDKAQATVIEEEGREREEGTDGRQETS</sequence>
<dbReference type="EMBL" id="JAVRRG010000097">
    <property type="protein sequence ID" value="KAK5086218.1"/>
    <property type="molecule type" value="Genomic_DNA"/>
</dbReference>
<dbReference type="InterPro" id="IPR011701">
    <property type="entry name" value="MFS"/>
</dbReference>
<protein>
    <recommendedName>
        <fullName evidence="4">Major facilitator superfamily (MFS) profile domain-containing protein</fullName>
    </recommendedName>
</protein>